<comment type="caution">
    <text evidence="1">The sequence shown here is derived from an EMBL/GenBank/DDBJ whole genome shotgun (WGS) entry which is preliminary data.</text>
</comment>
<protein>
    <submittedName>
        <fullName evidence="1">Uncharacterized protein</fullName>
    </submittedName>
</protein>
<evidence type="ECO:0000313" key="1">
    <source>
        <dbReference type="EMBL" id="RIB10711.1"/>
    </source>
</evidence>
<dbReference type="Proteomes" id="UP000266673">
    <property type="component" value="Unassembled WGS sequence"/>
</dbReference>
<evidence type="ECO:0000313" key="2">
    <source>
        <dbReference type="Proteomes" id="UP000266673"/>
    </source>
</evidence>
<dbReference type="AlphaFoldDB" id="A0A397UMK0"/>
<name>A0A397UMK0_9GLOM</name>
<sequence>MEVEEQVSRLCCDKTTPRNVELQKMKNVKSNDCKHKATESGGFCYSEEEFKVMCLDIKILEPHGVIFGVLKSNEGGKAIVDVCYYGKRKTQGICGDQKSAVMCNAEISIFAIFLGPGRGEEHHADLSGSW</sequence>
<dbReference type="OrthoDB" id="7392499at2759"/>
<proteinExistence type="predicted"/>
<dbReference type="EMBL" id="QKWP01001219">
    <property type="protein sequence ID" value="RIB10711.1"/>
    <property type="molecule type" value="Genomic_DNA"/>
</dbReference>
<reference evidence="1 2" key="1">
    <citation type="submission" date="2018-06" db="EMBL/GenBank/DDBJ databases">
        <title>Comparative genomics reveals the genomic features of Rhizophagus irregularis, R. cerebriforme, R. diaphanum and Gigaspora rosea, and their symbiotic lifestyle signature.</title>
        <authorList>
            <person name="Morin E."/>
            <person name="San Clemente H."/>
            <person name="Chen E.C.H."/>
            <person name="De La Providencia I."/>
            <person name="Hainaut M."/>
            <person name="Kuo A."/>
            <person name="Kohler A."/>
            <person name="Murat C."/>
            <person name="Tang N."/>
            <person name="Roy S."/>
            <person name="Loubradou J."/>
            <person name="Henrissat B."/>
            <person name="Grigoriev I.V."/>
            <person name="Corradi N."/>
            <person name="Roux C."/>
            <person name="Martin F.M."/>
        </authorList>
    </citation>
    <scope>NUCLEOTIDE SEQUENCE [LARGE SCALE GENOMIC DNA]</scope>
    <source>
        <strain evidence="1 2">DAOM 194757</strain>
    </source>
</reference>
<organism evidence="1 2">
    <name type="scientific">Gigaspora rosea</name>
    <dbReference type="NCBI Taxonomy" id="44941"/>
    <lineage>
        <taxon>Eukaryota</taxon>
        <taxon>Fungi</taxon>
        <taxon>Fungi incertae sedis</taxon>
        <taxon>Mucoromycota</taxon>
        <taxon>Glomeromycotina</taxon>
        <taxon>Glomeromycetes</taxon>
        <taxon>Diversisporales</taxon>
        <taxon>Gigasporaceae</taxon>
        <taxon>Gigaspora</taxon>
    </lineage>
</organism>
<gene>
    <name evidence="1" type="ORF">C2G38_2043277</name>
</gene>
<accession>A0A397UMK0</accession>
<keyword evidence="2" id="KW-1185">Reference proteome</keyword>